<keyword evidence="2" id="KW-1185">Reference proteome</keyword>
<organism evidence="1 2">
    <name type="scientific">Paenibacillus piri</name>
    <dbReference type="NCBI Taxonomy" id="2547395"/>
    <lineage>
        <taxon>Bacteria</taxon>
        <taxon>Bacillati</taxon>
        <taxon>Bacillota</taxon>
        <taxon>Bacilli</taxon>
        <taxon>Bacillales</taxon>
        <taxon>Paenibacillaceae</taxon>
        <taxon>Paenibacillus</taxon>
    </lineage>
</organism>
<dbReference type="Pfam" id="PF04229">
    <property type="entry name" value="GrpB"/>
    <property type="match status" value="1"/>
</dbReference>
<dbReference type="InterPro" id="IPR007344">
    <property type="entry name" value="GrpB/CoaE"/>
</dbReference>
<reference evidence="1 2" key="1">
    <citation type="submission" date="2019-03" db="EMBL/GenBank/DDBJ databases">
        <title>This is whole genome sequence of Paenibacillus sp MS74 strain.</title>
        <authorList>
            <person name="Trinh H.N."/>
        </authorList>
    </citation>
    <scope>NUCLEOTIDE SEQUENCE [LARGE SCALE GENOMIC DNA]</scope>
    <source>
        <strain evidence="1 2">MS74</strain>
    </source>
</reference>
<accession>A0A4R5KPF6</accession>
<protein>
    <submittedName>
        <fullName evidence="1">GrpB family protein</fullName>
    </submittedName>
</protein>
<dbReference type="PANTHER" id="PTHR34822:SF1">
    <property type="entry name" value="GRPB FAMILY PROTEIN"/>
    <property type="match status" value="1"/>
</dbReference>
<evidence type="ECO:0000313" key="1">
    <source>
        <dbReference type="EMBL" id="TDF97192.1"/>
    </source>
</evidence>
<gene>
    <name evidence="1" type="ORF">E1757_15290</name>
</gene>
<dbReference type="SUPFAM" id="SSF81301">
    <property type="entry name" value="Nucleotidyltransferase"/>
    <property type="match status" value="1"/>
</dbReference>
<dbReference type="InterPro" id="IPR043519">
    <property type="entry name" value="NT_sf"/>
</dbReference>
<dbReference type="Proteomes" id="UP000295636">
    <property type="component" value="Unassembled WGS sequence"/>
</dbReference>
<dbReference type="Gene3D" id="3.30.460.10">
    <property type="entry name" value="Beta Polymerase, domain 2"/>
    <property type="match status" value="1"/>
</dbReference>
<dbReference type="OrthoDB" id="9799092at2"/>
<dbReference type="EMBL" id="SMRT01000006">
    <property type="protein sequence ID" value="TDF97192.1"/>
    <property type="molecule type" value="Genomic_DNA"/>
</dbReference>
<name>A0A4R5KPF6_9BACL</name>
<proteinExistence type="predicted"/>
<comment type="caution">
    <text evidence="1">The sequence shown here is derived from an EMBL/GenBank/DDBJ whole genome shotgun (WGS) entry which is preliminary data.</text>
</comment>
<dbReference type="PANTHER" id="PTHR34822">
    <property type="entry name" value="GRPB DOMAIN PROTEIN (AFU_ORTHOLOGUE AFUA_1G01530)"/>
    <property type="match status" value="1"/>
</dbReference>
<dbReference type="AlphaFoldDB" id="A0A4R5KPF6"/>
<evidence type="ECO:0000313" key="2">
    <source>
        <dbReference type="Proteomes" id="UP000295636"/>
    </source>
</evidence>
<sequence length="191" mass="21833">MEKGGDSGMSEQSRKPMSIVPYNPDWALEYKREQERLLNALSPRIATMEHVGSTSIPNQAAKPVIDMFAAFHTLEAPSVYSRLLKDLGYSYTDAGMTGRHLFVKKSGGARTHHLHMLPSEHFYERNELLFRDYLRAHPESVSAYGELKLSLMRQFSLDPEAYTRAKTDFIQQIVDRARTEKGLPLQSVWED</sequence>